<keyword evidence="3" id="KW-1003">Cell membrane</keyword>
<feature type="domain" description="ABC transporter" evidence="10">
    <location>
        <begin position="1156"/>
        <end position="1414"/>
    </location>
</feature>
<dbReference type="InterPro" id="IPR011527">
    <property type="entry name" value="ABC1_TM_dom"/>
</dbReference>
<feature type="domain" description="ABC transmembrane type-1" evidence="11">
    <location>
        <begin position="270"/>
        <end position="538"/>
    </location>
</feature>
<evidence type="ECO:0000256" key="1">
    <source>
        <dbReference type="ARBA" id="ARBA00004651"/>
    </source>
</evidence>
<dbReference type="EMBL" id="CDHN01000007">
    <property type="protein sequence ID" value="CEJ94793.1"/>
    <property type="molecule type" value="Genomic_DNA"/>
</dbReference>
<dbReference type="HOGENOM" id="CLU_000604_27_5_1"/>
<keyword evidence="7 9" id="KW-1133">Transmembrane helix</keyword>
<dbReference type="STRING" id="1531966.A0A0A1TRY4"/>
<feature type="domain" description="ABC transporter" evidence="10">
    <location>
        <begin position="573"/>
        <end position="798"/>
    </location>
</feature>
<evidence type="ECO:0000313" key="13">
    <source>
        <dbReference type="Proteomes" id="UP000039046"/>
    </source>
</evidence>
<dbReference type="PANTHER" id="PTHR24223">
    <property type="entry name" value="ATP-BINDING CASSETTE SUB-FAMILY C"/>
    <property type="match status" value="1"/>
</dbReference>
<dbReference type="InterPro" id="IPR044746">
    <property type="entry name" value="ABCC_6TM_D1"/>
</dbReference>
<dbReference type="CDD" id="cd18579">
    <property type="entry name" value="ABC_6TM_ABCC_D1"/>
    <property type="match status" value="1"/>
</dbReference>
<feature type="transmembrane region" description="Helical" evidence="9">
    <location>
        <begin position="379"/>
        <end position="403"/>
    </location>
</feature>
<evidence type="ECO:0000256" key="8">
    <source>
        <dbReference type="ARBA" id="ARBA00023136"/>
    </source>
</evidence>
<dbReference type="InterPro" id="IPR027417">
    <property type="entry name" value="P-loop_NTPase"/>
</dbReference>
<evidence type="ECO:0000256" key="5">
    <source>
        <dbReference type="ARBA" id="ARBA00022741"/>
    </source>
</evidence>
<dbReference type="PANTHER" id="PTHR24223:SF345">
    <property type="entry name" value="ABC MULTIDRUG TRANSPORTER (EUROFUNG)"/>
    <property type="match status" value="1"/>
</dbReference>
<keyword evidence="4 9" id="KW-0812">Transmembrane</keyword>
<dbReference type="Pfam" id="PF00664">
    <property type="entry name" value="ABC_membrane"/>
    <property type="match status" value="2"/>
</dbReference>
<dbReference type="GO" id="GO:0005524">
    <property type="term" value="F:ATP binding"/>
    <property type="evidence" value="ECO:0007669"/>
    <property type="project" value="UniProtKB-KW"/>
</dbReference>
<evidence type="ECO:0000259" key="11">
    <source>
        <dbReference type="PROSITE" id="PS50929"/>
    </source>
</evidence>
<dbReference type="GO" id="GO:0016887">
    <property type="term" value="F:ATP hydrolysis activity"/>
    <property type="evidence" value="ECO:0007669"/>
    <property type="project" value="InterPro"/>
</dbReference>
<proteinExistence type="predicted"/>
<dbReference type="InterPro" id="IPR050173">
    <property type="entry name" value="ABC_transporter_C-like"/>
</dbReference>
<feature type="transmembrane region" description="Helical" evidence="9">
    <location>
        <begin position="979"/>
        <end position="998"/>
    </location>
</feature>
<feature type="transmembrane region" description="Helical" evidence="9">
    <location>
        <begin position="481"/>
        <end position="499"/>
    </location>
</feature>
<dbReference type="Gene3D" id="1.20.1560.10">
    <property type="entry name" value="ABC transporter type 1, transmembrane domain"/>
    <property type="match status" value="2"/>
</dbReference>
<evidence type="ECO:0008006" key="14">
    <source>
        <dbReference type="Google" id="ProtNLM"/>
    </source>
</evidence>
<dbReference type="Proteomes" id="UP000039046">
    <property type="component" value="Unassembled WGS sequence"/>
</dbReference>
<feature type="transmembrane region" description="Helical" evidence="9">
    <location>
        <begin position="875"/>
        <end position="904"/>
    </location>
</feature>
<comment type="subcellular location">
    <subcellularLocation>
        <location evidence="1">Cell membrane</location>
        <topology evidence="1">Multi-pass membrane protein</topology>
    </subcellularLocation>
</comment>
<sequence>MIPAVQNCHFRLYPPIVPFLSTCFFFIFTSIDLLWGTRHDGFKIQQASSATSKRLVAVLLPIVLFVHLCWSLVDHRADSPSRLATLISLFAAVNVCWISAFYEKHSVKPPTMIVLFLLVAVLNDIFSLAVFLHGDSCETHGFEIFAAIEISVRSVFLWLECKSKEFIMEDEQEKPSPMETGNVLNTTFFWWVNRILLIGKKRNLVNDDIPPLETEMRSKVLRDNILHEWENRDLTKTDLVLARVVFKAIQPQFISVAIPRLAVALFRCSQPLLIFQVTKFVEEQEHHEKSLYQKLFVVLVAIFVYLGINITESIYEHRMNRLRIVIHGALVSLIYNKTLSVSSEGSDAGQALTLMSSDVENAAHTGQLFNDTWGYTLEAIIGLTILVVQVHWLFPVPVVMILLGSQVSKFSAKNLGKRQKACNDAKQTRMSALTSILSHMKSLKAMGLTGVMVNYVEATRKNELESIASLGRVKAIYNSSANAIGLFAPAITMVLYAVTTRMRGEPLEATVMFTTLATLAIVTHPANMVMTVVPHMISFSTNFERIQNYLLQAHIVNKPNPSSSRSLQTQNDIVIDGVNVTDGSRSLLKDITVELRRGTINICCGKIGSGKSVLSRLLLGELSPSSGVVARPTARIGYCAQTAWVPSGTIRDIICGFSTGGDLSYEEVVEACCLNADINGLPSRDLTTIGSRGVNLSGGQKQRVALARILYSGAKTVILDDTFAALDGTTEKTVVNNLFGPRGLLKRAGITVFWVTNSAQYFNLADKIILLDGGCVKAQGPLSKMSACVSEVKKFELSLDAPDGNQTVKKKTQAEIDAEQDVDRRTGDFSLYLYYIQSAGWKAVLIVAVCCFVTSSNVVAPLWTKLWKDAPESDFTFYLVGYLVLSFIAWLGTSCQMTTFLLLLGQRSSANLHHRLLYSILYAPLSFFTANEVGTTLNRFGQDIGFVDNRLPNSFARLLTQICKMSVQMIIIFVVQKALLLVVPFCAAIVYSIARLYLRTSRQLRVLELDSKAALFNTFAETVDGIASIRAFRWQAASERKLLRTMDLSMKPNYLLFCTQRWLSLVLELIVGTVAVIAVIRSVFFEVGGASSIGSVLNVVILANATLLSLVYAWTGFETSLGAVSRLREIEQNTPRESKTWETAIPEANWPSKGELQLRNVSSGYNINDPILKNVNLRVPAGQKLIVCGRTGSGKSTLFLALLRLIECSGQIEIDGVNITRLPRSVVREQGFIAVPQDGFVLPRASIRFNLDPNQVVGDEIIRQVLQKTGLWHVLTGDAPVEETIFDMPMDSMPMLSVGHSQLLAIARGIVQKHAYSLARYTDDVPQGTVKPIILLDEATSSMDSETESQIYNIIEEEFVEEGHTVIIISHRLGGLVGRMRPGHDAIAVLSDGHLQVEDDLDKINVLAAKQDMA</sequence>
<feature type="transmembrane region" description="Helical" evidence="9">
    <location>
        <begin position="1096"/>
        <end position="1117"/>
    </location>
</feature>
<dbReference type="SUPFAM" id="SSF90123">
    <property type="entry name" value="ABC transporter transmembrane region"/>
    <property type="match status" value="2"/>
</dbReference>
<evidence type="ECO:0000259" key="10">
    <source>
        <dbReference type="PROSITE" id="PS50893"/>
    </source>
</evidence>
<accession>A0A0A1TRY4</accession>
<dbReference type="InterPro" id="IPR003593">
    <property type="entry name" value="AAA+_ATPase"/>
</dbReference>
<dbReference type="CDD" id="cd18580">
    <property type="entry name" value="ABC_6TM_ABCC_D2"/>
    <property type="match status" value="1"/>
</dbReference>
<dbReference type="OrthoDB" id="4952489at2759"/>
<feature type="transmembrane region" description="Helical" evidence="9">
    <location>
        <begin position="295"/>
        <end position="315"/>
    </location>
</feature>
<evidence type="ECO:0000313" key="12">
    <source>
        <dbReference type="EMBL" id="CEJ94793.1"/>
    </source>
</evidence>
<evidence type="ECO:0000256" key="7">
    <source>
        <dbReference type="ARBA" id="ARBA00022989"/>
    </source>
</evidence>
<feature type="transmembrane region" description="Helical" evidence="9">
    <location>
        <begin position="511"/>
        <end position="533"/>
    </location>
</feature>
<evidence type="ECO:0000256" key="2">
    <source>
        <dbReference type="ARBA" id="ARBA00022448"/>
    </source>
</evidence>
<dbReference type="SMART" id="SM00382">
    <property type="entry name" value="AAA"/>
    <property type="match status" value="2"/>
</dbReference>
<evidence type="ECO:0000256" key="4">
    <source>
        <dbReference type="ARBA" id="ARBA00022692"/>
    </source>
</evidence>
<feature type="transmembrane region" description="Helical" evidence="9">
    <location>
        <begin position="55"/>
        <end position="73"/>
    </location>
</feature>
<feature type="transmembrane region" description="Helical" evidence="9">
    <location>
        <begin position="85"/>
        <end position="102"/>
    </location>
</feature>
<keyword evidence="6" id="KW-0067">ATP-binding</keyword>
<dbReference type="Pfam" id="PF00005">
    <property type="entry name" value="ABC_tran"/>
    <property type="match status" value="2"/>
</dbReference>
<dbReference type="InterPro" id="IPR003439">
    <property type="entry name" value="ABC_transporter-like_ATP-bd"/>
</dbReference>
<dbReference type="SUPFAM" id="SSF52540">
    <property type="entry name" value="P-loop containing nucleoside triphosphate hydrolases"/>
    <property type="match status" value="2"/>
</dbReference>
<dbReference type="GO" id="GO:0140359">
    <property type="term" value="F:ABC-type transporter activity"/>
    <property type="evidence" value="ECO:0007669"/>
    <property type="project" value="InterPro"/>
</dbReference>
<keyword evidence="8 9" id="KW-0472">Membrane</keyword>
<evidence type="ECO:0000256" key="6">
    <source>
        <dbReference type="ARBA" id="ARBA00022840"/>
    </source>
</evidence>
<dbReference type="InterPro" id="IPR044726">
    <property type="entry name" value="ABCC_6TM_D2"/>
</dbReference>
<evidence type="ECO:0000256" key="9">
    <source>
        <dbReference type="SAM" id="Phobius"/>
    </source>
</evidence>
<feature type="transmembrane region" description="Helical" evidence="9">
    <location>
        <begin position="12"/>
        <end position="35"/>
    </location>
</feature>
<dbReference type="PROSITE" id="PS00211">
    <property type="entry name" value="ABC_TRANSPORTER_1"/>
    <property type="match status" value="1"/>
</dbReference>
<keyword evidence="2" id="KW-0813">Transport</keyword>
<protein>
    <recommendedName>
        <fullName evidence="14">ABC transporter</fullName>
    </recommendedName>
</protein>
<feature type="domain" description="ABC transmembrane type-1" evidence="11">
    <location>
        <begin position="845"/>
        <end position="1119"/>
    </location>
</feature>
<dbReference type="GO" id="GO:0005886">
    <property type="term" value="C:plasma membrane"/>
    <property type="evidence" value="ECO:0007669"/>
    <property type="project" value="UniProtKB-SubCell"/>
</dbReference>
<gene>
    <name evidence="12" type="ORF">VHEMI10305</name>
</gene>
<dbReference type="PROSITE" id="PS50893">
    <property type="entry name" value="ABC_TRANSPORTER_2"/>
    <property type="match status" value="2"/>
</dbReference>
<dbReference type="InterPro" id="IPR036640">
    <property type="entry name" value="ABC1_TM_sf"/>
</dbReference>
<feature type="transmembrane region" description="Helical" evidence="9">
    <location>
        <begin position="1062"/>
        <end position="1084"/>
    </location>
</feature>
<evidence type="ECO:0000256" key="3">
    <source>
        <dbReference type="ARBA" id="ARBA00022475"/>
    </source>
</evidence>
<keyword evidence="5" id="KW-0547">Nucleotide-binding</keyword>
<reference evidence="12 13" key="1">
    <citation type="journal article" date="2015" name="Genome Announc.">
        <title>Draft Genome Sequence and Gene Annotation of the Entomopathogenic Fungus Verticillium hemipterigenum.</title>
        <authorList>
            <person name="Horn F."/>
            <person name="Habel A."/>
            <person name="Scharf D.H."/>
            <person name="Dworschak J."/>
            <person name="Brakhage A.A."/>
            <person name="Guthke R."/>
            <person name="Hertweck C."/>
            <person name="Linde J."/>
        </authorList>
    </citation>
    <scope>NUCLEOTIDE SEQUENCE [LARGE SCALE GENOMIC DNA]</scope>
</reference>
<keyword evidence="13" id="KW-1185">Reference proteome</keyword>
<feature type="transmembrane region" description="Helical" evidence="9">
    <location>
        <begin position="114"/>
        <end position="134"/>
    </location>
</feature>
<dbReference type="InterPro" id="IPR017871">
    <property type="entry name" value="ABC_transporter-like_CS"/>
</dbReference>
<dbReference type="PROSITE" id="PS50929">
    <property type="entry name" value="ABC_TM1F"/>
    <property type="match status" value="2"/>
</dbReference>
<dbReference type="Gene3D" id="3.40.50.300">
    <property type="entry name" value="P-loop containing nucleotide triphosphate hydrolases"/>
    <property type="match status" value="2"/>
</dbReference>
<feature type="transmembrane region" description="Helical" evidence="9">
    <location>
        <begin position="843"/>
        <end position="863"/>
    </location>
</feature>
<organism evidence="12 13">
    <name type="scientific">[Torrubiella] hemipterigena</name>
    <dbReference type="NCBI Taxonomy" id="1531966"/>
    <lineage>
        <taxon>Eukaryota</taxon>
        <taxon>Fungi</taxon>
        <taxon>Dikarya</taxon>
        <taxon>Ascomycota</taxon>
        <taxon>Pezizomycotina</taxon>
        <taxon>Sordariomycetes</taxon>
        <taxon>Hypocreomycetidae</taxon>
        <taxon>Hypocreales</taxon>
        <taxon>Clavicipitaceae</taxon>
        <taxon>Clavicipitaceae incertae sedis</taxon>
        <taxon>'Torrubiella' clade</taxon>
    </lineage>
</organism>
<name>A0A0A1TRY4_9HYPO</name>